<feature type="region of interest" description="Disordered" evidence="1">
    <location>
        <begin position="46"/>
        <end position="65"/>
    </location>
</feature>
<name>A0A8H6YHV8_9AGAR</name>
<keyword evidence="3" id="KW-1185">Reference proteome</keyword>
<dbReference type="OrthoDB" id="2872394at2759"/>
<reference evidence="2" key="1">
    <citation type="submission" date="2020-05" db="EMBL/GenBank/DDBJ databases">
        <title>Mycena genomes resolve the evolution of fungal bioluminescence.</title>
        <authorList>
            <person name="Tsai I.J."/>
        </authorList>
    </citation>
    <scope>NUCLEOTIDE SEQUENCE</scope>
    <source>
        <strain evidence="2">CCC161011</strain>
    </source>
</reference>
<gene>
    <name evidence="2" type="ORF">MVEN_00904300</name>
</gene>
<evidence type="ECO:0000313" key="2">
    <source>
        <dbReference type="EMBL" id="KAF7358534.1"/>
    </source>
</evidence>
<dbReference type="AlphaFoldDB" id="A0A8H6YHV8"/>
<protein>
    <submittedName>
        <fullName evidence="2">Uncharacterized protein</fullName>
    </submittedName>
</protein>
<evidence type="ECO:0000313" key="3">
    <source>
        <dbReference type="Proteomes" id="UP000620124"/>
    </source>
</evidence>
<dbReference type="EMBL" id="JACAZI010000006">
    <property type="protein sequence ID" value="KAF7358534.1"/>
    <property type="molecule type" value="Genomic_DNA"/>
</dbReference>
<accession>A0A8H6YHV8</accession>
<proteinExistence type="predicted"/>
<organism evidence="2 3">
    <name type="scientific">Mycena venus</name>
    <dbReference type="NCBI Taxonomy" id="2733690"/>
    <lineage>
        <taxon>Eukaryota</taxon>
        <taxon>Fungi</taxon>
        <taxon>Dikarya</taxon>
        <taxon>Basidiomycota</taxon>
        <taxon>Agaricomycotina</taxon>
        <taxon>Agaricomycetes</taxon>
        <taxon>Agaricomycetidae</taxon>
        <taxon>Agaricales</taxon>
        <taxon>Marasmiineae</taxon>
        <taxon>Mycenaceae</taxon>
        <taxon>Mycena</taxon>
    </lineage>
</organism>
<dbReference type="Proteomes" id="UP000620124">
    <property type="component" value="Unassembled WGS sequence"/>
</dbReference>
<comment type="caution">
    <text evidence="2">The sequence shown here is derived from an EMBL/GenBank/DDBJ whole genome shotgun (WGS) entry which is preliminary data.</text>
</comment>
<feature type="compositionally biased region" description="Basic residues" evidence="1">
    <location>
        <begin position="50"/>
        <end position="61"/>
    </location>
</feature>
<sequence length="195" mass="22330">MASVHTFQPPGLTVTLSLGHKYRGWYLLFAHAHPFLTTREVARLDAPAPRRARSRSRRRTAHSGWSPRPRFWFDPHARSGWEAESDSESETLLDLLLALDLHHQPLFAVVDHDFQQSRAPISTSKVEVLVPEHQLAHYCEGCGRWELAGDDALRWYMVRNSDALPGYLCPSCHTKDWLGARLLRSLHRILSYAIC</sequence>
<evidence type="ECO:0000256" key="1">
    <source>
        <dbReference type="SAM" id="MobiDB-lite"/>
    </source>
</evidence>